<dbReference type="PRINTS" id="PR00069">
    <property type="entry name" value="ALDKETRDTASE"/>
</dbReference>
<dbReference type="GO" id="GO:0016491">
    <property type="term" value="F:oxidoreductase activity"/>
    <property type="evidence" value="ECO:0007669"/>
    <property type="project" value="InterPro"/>
</dbReference>
<dbReference type="CDD" id="cd19100">
    <property type="entry name" value="AKR_unchar"/>
    <property type="match status" value="1"/>
</dbReference>
<protein>
    <recommendedName>
        <fullName evidence="1">NADP-dependent oxidoreductase domain-containing protein</fullName>
    </recommendedName>
</protein>
<dbReference type="InterPro" id="IPR053135">
    <property type="entry name" value="AKR2_Oxidoreductase"/>
</dbReference>
<dbReference type="Gene3D" id="3.20.20.100">
    <property type="entry name" value="NADP-dependent oxidoreductase domain"/>
    <property type="match status" value="1"/>
</dbReference>
<gene>
    <name evidence="2" type="ORF">MNBD_BACTEROID01-1563</name>
</gene>
<dbReference type="InterPro" id="IPR036812">
    <property type="entry name" value="NAD(P)_OxRdtase_dom_sf"/>
</dbReference>
<dbReference type="InterPro" id="IPR020471">
    <property type="entry name" value="AKR"/>
</dbReference>
<evidence type="ECO:0000313" key="2">
    <source>
        <dbReference type="EMBL" id="VAW20869.1"/>
    </source>
</evidence>
<reference evidence="2" key="1">
    <citation type="submission" date="2018-06" db="EMBL/GenBank/DDBJ databases">
        <authorList>
            <person name="Zhirakovskaya E."/>
        </authorList>
    </citation>
    <scope>NUCLEOTIDE SEQUENCE</scope>
</reference>
<sequence>MIRRRNFIKSLALATSSILMPSVLSSRNSEEEDKFGMLLPKRLLGKTGQYVTMLGVGGYHVGWTTEKNAQEVIETAIEGGIRFFDSAESYSKGESERRYGKYLVPKYRNHVFIMTKSTAADRKTALAHLEGSLKRLKCDYIDLWQVHALKDPGDVDKRIENEVLEVFEKAKSQGKVKHIGFTGHANPFAHKRMFERTKGKDILETVQMPVNAIDPHFFSFIENVFPEALRRDFGILAMKTLSDGRFFKEKRMLERIPWQTDNPLVPDIISVKEALSFVWSLPVSVLITGAENRGLLMEKIALAGEFSKLTEEGRKNILEKAASFAGNKVEYYKKV</sequence>
<dbReference type="PANTHER" id="PTHR43312:SF1">
    <property type="entry name" value="NADP-DEPENDENT OXIDOREDUCTASE DOMAIN-CONTAINING PROTEIN"/>
    <property type="match status" value="1"/>
</dbReference>
<evidence type="ECO:0000259" key="1">
    <source>
        <dbReference type="Pfam" id="PF00248"/>
    </source>
</evidence>
<proteinExistence type="predicted"/>
<dbReference type="AlphaFoldDB" id="A0A3B0U8M3"/>
<dbReference type="InterPro" id="IPR023210">
    <property type="entry name" value="NADP_OxRdtase_dom"/>
</dbReference>
<dbReference type="SUPFAM" id="SSF51430">
    <property type="entry name" value="NAD(P)-linked oxidoreductase"/>
    <property type="match status" value="1"/>
</dbReference>
<name>A0A3B0U8M3_9ZZZZ</name>
<accession>A0A3B0U8M3</accession>
<organism evidence="2">
    <name type="scientific">hydrothermal vent metagenome</name>
    <dbReference type="NCBI Taxonomy" id="652676"/>
    <lineage>
        <taxon>unclassified sequences</taxon>
        <taxon>metagenomes</taxon>
        <taxon>ecological metagenomes</taxon>
    </lineage>
</organism>
<feature type="domain" description="NADP-dependent oxidoreductase" evidence="1">
    <location>
        <begin position="54"/>
        <end position="257"/>
    </location>
</feature>
<dbReference type="PANTHER" id="PTHR43312">
    <property type="entry name" value="D-THREO-ALDOSE 1-DEHYDROGENASE"/>
    <property type="match status" value="1"/>
</dbReference>
<dbReference type="Pfam" id="PF00248">
    <property type="entry name" value="Aldo_ket_red"/>
    <property type="match status" value="1"/>
</dbReference>
<dbReference type="EMBL" id="UOEP01000130">
    <property type="protein sequence ID" value="VAW20869.1"/>
    <property type="molecule type" value="Genomic_DNA"/>
</dbReference>